<name>A0A4D6LLU4_VIGUN</name>
<dbReference type="EMBL" id="CP039348">
    <property type="protein sequence ID" value="QCD89285.1"/>
    <property type="molecule type" value="Genomic_DNA"/>
</dbReference>
<sequence length="109" mass="12005">MRTKRLTDVDSNHSRGRDGKARWCSFRIWCGSRENRFEKLGALRRPATLRVAISAVANDFDGPGSRRRRDLEATVVARTLGKKEGIEVISSMNPTVVIGVVVGVPGSPK</sequence>
<reference evidence="1 2" key="1">
    <citation type="submission" date="2019-04" db="EMBL/GenBank/DDBJ databases">
        <title>An improved genome assembly and genetic linkage map for asparagus bean, Vigna unguiculata ssp. sesquipedialis.</title>
        <authorList>
            <person name="Xia Q."/>
            <person name="Zhang R."/>
            <person name="Dong Y."/>
        </authorList>
    </citation>
    <scope>NUCLEOTIDE SEQUENCE [LARGE SCALE GENOMIC DNA]</scope>
    <source>
        <tissue evidence="1">Leaf</tissue>
    </source>
</reference>
<organism evidence="1 2">
    <name type="scientific">Vigna unguiculata</name>
    <name type="common">Cowpea</name>
    <dbReference type="NCBI Taxonomy" id="3917"/>
    <lineage>
        <taxon>Eukaryota</taxon>
        <taxon>Viridiplantae</taxon>
        <taxon>Streptophyta</taxon>
        <taxon>Embryophyta</taxon>
        <taxon>Tracheophyta</taxon>
        <taxon>Spermatophyta</taxon>
        <taxon>Magnoliopsida</taxon>
        <taxon>eudicotyledons</taxon>
        <taxon>Gunneridae</taxon>
        <taxon>Pentapetalae</taxon>
        <taxon>rosids</taxon>
        <taxon>fabids</taxon>
        <taxon>Fabales</taxon>
        <taxon>Fabaceae</taxon>
        <taxon>Papilionoideae</taxon>
        <taxon>50 kb inversion clade</taxon>
        <taxon>NPAAA clade</taxon>
        <taxon>indigoferoid/millettioid clade</taxon>
        <taxon>Phaseoleae</taxon>
        <taxon>Vigna</taxon>
    </lineage>
</organism>
<proteinExistence type="predicted"/>
<evidence type="ECO:0000313" key="1">
    <source>
        <dbReference type="EMBL" id="QCD89285.1"/>
    </source>
</evidence>
<dbReference type="Proteomes" id="UP000501690">
    <property type="component" value="Linkage Group LG4"/>
</dbReference>
<dbReference type="AlphaFoldDB" id="A0A4D6LLU4"/>
<protein>
    <submittedName>
        <fullName evidence="1">Uncharacterized protein</fullName>
    </submittedName>
</protein>
<accession>A0A4D6LLU4</accession>
<gene>
    <name evidence="1" type="ORF">DEO72_LG4g229</name>
</gene>
<evidence type="ECO:0000313" key="2">
    <source>
        <dbReference type="Proteomes" id="UP000501690"/>
    </source>
</evidence>
<keyword evidence="2" id="KW-1185">Reference proteome</keyword>